<evidence type="ECO:0000256" key="2">
    <source>
        <dbReference type="ARBA" id="ARBA00023043"/>
    </source>
</evidence>
<organism evidence="3">
    <name type="scientific">viral metagenome</name>
    <dbReference type="NCBI Taxonomy" id="1070528"/>
    <lineage>
        <taxon>unclassified sequences</taxon>
        <taxon>metagenomes</taxon>
        <taxon>organismal metagenomes</taxon>
    </lineage>
</organism>
<keyword evidence="1" id="KW-0677">Repeat</keyword>
<dbReference type="PROSITE" id="PS50088">
    <property type="entry name" value="ANK_REPEAT"/>
    <property type="match status" value="2"/>
</dbReference>
<dbReference type="AlphaFoldDB" id="A0A6C0FC22"/>
<sequence>MVRKRWRFRNDITRECNDITRELSFKWAIQNGDTEIVKRLIEEGTNVNDSGDKGMDDTGAVKTPLIVACENGFTEIVSLLLDKGANVNMTDYWKRSALMFACQKGYIEIVSILLWKGADANAIMRDYDDRRSWTALDIAKYHLHKEIVSLIVNHQRRPELKKQILKIALIIKKGLTKKRNKLLMPSAQRDMIYHIASFL</sequence>
<accession>A0A6C0FC22</accession>
<dbReference type="PANTHER" id="PTHR24171:SF9">
    <property type="entry name" value="ANKYRIN REPEAT DOMAIN-CONTAINING PROTEIN 39"/>
    <property type="match status" value="1"/>
</dbReference>
<dbReference type="SUPFAM" id="SSF48403">
    <property type="entry name" value="Ankyrin repeat"/>
    <property type="match status" value="1"/>
</dbReference>
<dbReference type="Gene3D" id="1.25.40.20">
    <property type="entry name" value="Ankyrin repeat-containing domain"/>
    <property type="match status" value="1"/>
</dbReference>
<proteinExistence type="predicted"/>
<evidence type="ECO:0000313" key="3">
    <source>
        <dbReference type="EMBL" id="QHT38163.1"/>
    </source>
</evidence>
<dbReference type="Pfam" id="PF12796">
    <property type="entry name" value="Ank_2"/>
    <property type="match status" value="1"/>
</dbReference>
<name>A0A6C0FC22_9ZZZZ</name>
<reference evidence="3" key="1">
    <citation type="journal article" date="2020" name="Nature">
        <title>Giant virus diversity and host interactions through global metagenomics.</title>
        <authorList>
            <person name="Schulz F."/>
            <person name="Roux S."/>
            <person name="Paez-Espino D."/>
            <person name="Jungbluth S."/>
            <person name="Walsh D.A."/>
            <person name="Denef V.J."/>
            <person name="McMahon K.D."/>
            <person name="Konstantinidis K.T."/>
            <person name="Eloe-Fadrosh E.A."/>
            <person name="Kyrpides N.C."/>
            <person name="Woyke T."/>
        </authorList>
    </citation>
    <scope>NUCLEOTIDE SEQUENCE</scope>
    <source>
        <strain evidence="3">GVMAG-S-ERX556049-19</strain>
    </source>
</reference>
<dbReference type="PROSITE" id="PS50297">
    <property type="entry name" value="ANK_REP_REGION"/>
    <property type="match status" value="2"/>
</dbReference>
<evidence type="ECO:0000256" key="1">
    <source>
        <dbReference type="ARBA" id="ARBA00022737"/>
    </source>
</evidence>
<dbReference type="SMART" id="SM00248">
    <property type="entry name" value="ANK"/>
    <property type="match status" value="4"/>
</dbReference>
<dbReference type="InterPro" id="IPR002110">
    <property type="entry name" value="Ankyrin_rpt"/>
</dbReference>
<dbReference type="EMBL" id="MN738827">
    <property type="protein sequence ID" value="QHT38163.1"/>
    <property type="molecule type" value="Genomic_DNA"/>
</dbReference>
<dbReference type="InterPro" id="IPR036770">
    <property type="entry name" value="Ankyrin_rpt-contain_sf"/>
</dbReference>
<protein>
    <submittedName>
        <fullName evidence="3">Uncharacterized protein</fullName>
    </submittedName>
</protein>
<dbReference type="PANTHER" id="PTHR24171">
    <property type="entry name" value="ANKYRIN REPEAT DOMAIN-CONTAINING PROTEIN 39-RELATED"/>
    <property type="match status" value="1"/>
</dbReference>
<keyword evidence="2" id="KW-0040">ANK repeat</keyword>